<protein>
    <submittedName>
        <fullName evidence="2">Phosphotransferase</fullName>
    </submittedName>
</protein>
<dbReference type="InterPro" id="IPR002575">
    <property type="entry name" value="Aminoglycoside_PTrfase"/>
</dbReference>
<organism evidence="2 3">
    <name type="scientific">Denitrobaculum tricleocarpae</name>
    <dbReference type="NCBI Taxonomy" id="2591009"/>
    <lineage>
        <taxon>Bacteria</taxon>
        <taxon>Pseudomonadati</taxon>
        <taxon>Pseudomonadota</taxon>
        <taxon>Alphaproteobacteria</taxon>
        <taxon>Rhodospirillales</taxon>
        <taxon>Rhodospirillaceae</taxon>
        <taxon>Denitrobaculum</taxon>
    </lineage>
</organism>
<sequence length="477" mass="52792">MQKGTDTVLEQTLKTGETSVVSEPRAAFPNDPMMPGIPLAVDPTAMQAMFSAELLRVSGAEYRIRECRLLRIRYRPREHCFVHYELDLVSVKTGPCEAVWLTGIIYPDERPRRRLKKLLAACIEEPASEGWHAFGPAFYLPAPHMLVQAFPCDRRLPSLPGIVSGMAAELEAGLVQTLGAGGWKITRQDIQTARYRALSGAVLRFSVEALEERNCQRKTQRSYVKVGRAGEGAREALLLQTLHAQAQATTQAFTFTRPVTYLEELSALIVEEAPGVSFEQAILDGDDIETASRKAAHGLAAFHLWSVQPPAAADAVIARTKVAGQYVSWACPALLGDVQAIADVAAAALARTQLRPAHLDLKPDHMFLDGERIVFIDLDTFGAADPVLDVATMLARLRAMPLRFGALPEHVELAARVFTEEYFAKVPRHWQSRLEINHAVAALQVASEFFRHQHPDWRDLVPAWILRARQAADASSW</sequence>
<dbReference type="OrthoDB" id="7851717at2"/>
<dbReference type="InterPro" id="IPR011009">
    <property type="entry name" value="Kinase-like_dom_sf"/>
</dbReference>
<dbReference type="RefSeq" id="WP_142894502.1">
    <property type="nucleotide sequence ID" value="NZ_ML660052.1"/>
</dbReference>
<dbReference type="EMBL" id="VHSH01000001">
    <property type="protein sequence ID" value="TQV83321.1"/>
    <property type="molecule type" value="Genomic_DNA"/>
</dbReference>
<feature type="domain" description="Aminoglycoside phosphotransferase" evidence="1">
    <location>
        <begin position="215"/>
        <end position="397"/>
    </location>
</feature>
<proteinExistence type="predicted"/>
<dbReference type="Gene3D" id="3.90.1200.10">
    <property type="match status" value="1"/>
</dbReference>
<gene>
    <name evidence="2" type="ORF">FKG95_01610</name>
</gene>
<evidence type="ECO:0000259" key="1">
    <source>
        <dbReference type="Pfam" id="PF01636"/>
    </source>
</evidence>
<keyword evidence="3" id="KW-1185">Reference proteome</keyword>
<dbReference type="AlphaFoldDB" id="A0A545U1G7"/>
<accession>A0A545U1G7</accession>
<dbReference type="Proteomes" id="UP000315252">
    <property type="component" value="Unassembled WGS sequence"/>
</dbReference>
<reference evidence="2 3" key="1">
    <citation type="submission" date="2019-06" db="EMBL/GenBank/DDBJ databases">
        <title>Whole genome sequence for Rhodospirillaceae sp. R148.</title>
        <authorList>
            <person name="Wang G."/>
        </authorList>
    </citation>
    <scope>NUCLEOTIDE SEQUENCE [LARGE SCALE GENOMIC DNA]</scope>
    <source>
        <strain evidence="2 3">R148</strain>
    </source>
</reference>
<dbReference type="GO" id="GO:0016740">
    <property type="term" value="F:transferase activity"/>
    <property type="evidence" value="ECO:0007669"/>
    <property type="project" value="UniProtKB-KW"/>
</dbReference>
<dbReference type="SUPFAM" id="SSF56112">
    <property type="entry name" value="Protein kinase-like (PK-like)"/>
    <property type="match status" value="1"/>
</dbReference>
<evidence type="ECO:0000313" key="2">
    <source>
        <dbReference type="EMBL" id="TQV83321.1"/>
    </source>
</evidence>
<keyword evidence="2" id="KW-0808">Transferase</keyword>
<dbReference type="Pfam" id="PF01636">
    <property type="entry name" value="APH"/>
    <property type="match status" value="1"/>
</dbReference>
<comment type="caution">
    <text evidence="2">The sequence shown here is derived from an EMBL/GenBank/DDBJ whole genome shotgun (WGS) entry which is preliminary data.</text>
</comment>
<evidence type="ECO:0000313" key="3">
    <source>
        <dbReference type="Proteomes" id="UP000315252"/>
    </source>
</evidence>
<name>A0A545U1G7_9PROT</name>